<dbReference type="AlphaFoldDB" id="A0AAX1MYM4"/>
<evidence type="ECO:0000256" key="3">
    <source>
        <dbReference type="ARBA" id="ARBA00022475"/>
    </source>
</evidence>
<dbReference type="InterPro" id="IPR036412">
    <property type="entry name" value="HAD-like_sf"/>
</dbReference>
<feature type="domain" description="P-type ATPase A" evidence="12">
    <location>
        <begin position="330"/>
        <end position="428"/>
    </location>
</feature>
<dbReference type="GO" id="GO:0055070">
    <property type="term" value="P:copper ion homeostasis"/>
    <property type="evidence" value="ECO:0007669"/>
    <property type="project" value="TreeGrafter"/>
</dbReference>
<dbReference type="Pfam" id="PF00122">
    <property type="entry name" value="E1-E2_ATPase"/>
    <property type="match status" value="1"/>
</dbReference>
<keyword evidence="5 11" id="KW-0479">Metal-binding</keyword>
<dbReference type="SFLD" id="SFLDS00003">
    <property type="entry name" value="Haloacid_Dehalogenase"/>
    <property type="match status" value="1"/>
</dbReference>
<evidence type="ECO:0000256" key="11">
    <source>
        <dbReference type="RuleBase" id="RU362081"/>
    </source>
</evidence>
<feature type="transmembrane region" description="Helical" evidence="11">
    <location>
        <begin position="293"/>
        <end position="311"/>
    </location>
</feature>
<organism evidence="14 15">
    <name type="scientific">Flammeovirga yaeyamensis</name>
    <dbReference type="NCBI Taxonomy" id="367791"/>
    <lineage>
        <taxon>Bacteria</taxon>
        <taxon>Pseudomonadati</taxon>
        <taxon>Bacteroidota</taxon>
        <taxon>Cytophagia</taxon>
        <taxon>Cytophagales</taxon>
        <taxon>Flammeovirgaceae</taxon>
        <taxon>Flammeovirga</taxon>
    </lineage>
</organism>
<keyword evidence="4 11" id="KW-0812">Transmembrane</keyword>
<dbReference type="SFLD" id="SFLDF00027">
    <property type="entry name" value="p-type_atpase"/>
    <property type="match status" value="1"/>
</dbReference>
<dbReference type="GO" id="GO:0016887">
    <property type="term" value="F:ATP hydrolysis activity"/>
    <property type="evidence" value="ECO:0007669"/>
    <property type="project" value="InterPro"/>
</dbReference>
<evidence type="ECO:0000256" key="4">
    <source>
        <dbReference type="ARBA" id="ARBA00022692"/>
    </source>
</evidence>
<dbReference type="Gene3D" id="3.40.50.1000">
    <property type="entry name" value="HAD superfamily/HAD-like"/>
    <property type="match status" value="1"/>
</dbReference>
<evidence type="ECO:0000259" key="12">
    <source>
        <dbReference type="Pfam" id="PF00122"/>
    </source>
</evidence>
<evidence type="ECO:0000256" key="6">
    <source>
        <dbReference type="ARBA" id="ARBA00022741"/>
    </source>
</evidence>
<dbReference type="Pfam" id="PF00702">
    <property type="entry name" value="Hydrolase"/>
    <property type="match status" value="1"/>
</dbReference>
<dbReference type="NCBIfam" id="TIGR01511">
    <property type="entry name" value="ATPase-IB1_Cu"/>
    <property type="match status" value="1"/>
</dbReference>
<feature type="transmembrane region" description="Helical" evidence="11">
    <location>
        <begin position="448"/>
        <end position="467"/>
    </location>
</feature>
<feature type="transmembrane region" description="Helical" evidence="11">
    <location>
        <begin position="254"/>
        <end position="281"/>
    </location>
</feature>
<dbReference type="NCBIfam" id="TIGR01494">
    <property type="entry name" value="ATPase_P-type"/>
    <property type="match status" value="1"/>
</dbReference>
<dbReference type="Gene3D" id="2.70.150.10">
    <property type="entry name" value="Calcium-transporting ATPase, cytoplasmic transduction domain A"/>
    <property type="match status" value="1"/>
</dbReference>
<feature type="transmembrane region" description="Helical" evidence="11">
    <location>
        <begin position="817"/>
        <end position="836"/>
    </location>
</feature>
<keyword evidence="6 11" id="KW-0547">Nucleotide-binding</keyword>
<dbReference type="SFLD" id="SFLDG00002">
    <property type="entry name" value="C1.7:_P-type_atpase_like"/>
    <property type="match status" value="1"/>
</dbReference>
<dbReference type="KEGG" id="fya:KMW28_11760"/>
<dbReference type="InterPro" id="IPR018303">
    <property type="entry name" value="ATPase_P-typ_P_site"/>
</dbReference>
<evidence type="ECO:0000256" key="7">
    <source>
        <dbReference type="ARBA" id="ARBA00022840"/>
    </source>
</evidence>
<evidence type="ECO:0000313" key="14">
    <source>
        <dbReference type="EMBL" id="QWG00327.1"/>
    </source>
</evidence>
<dbReference type="SUPFAM" id="SSF56784">
    <property type="entry name" value="HAD-like"/>
    <property type="match status" value="1"/>
</dbReference>
<dbReference type="GO" id="GO:0060003">
    <property type="term" value="P:copper ion export"/>
    <property type="evidence" value="ECO:0007669"/>
    <property type="project" value="UniProtKB-ARBA"/>
</dbReference>
<evidence type="ECO:0000256" key="2">
    <source>
        <dbReference type="ARBA" id="ARBA00006024"/>
    </source>
</evidence>
<reference evidence="14 15" key="1">
    <citation type="submission" date="2021-05" db="EMBL/GenBank/DDBJ databases">
        <title>Comparative genomic studies on the polysaccharide-degrading batcterial strains of the Flammeovirga genus.</title>
        <authorList>
            <person name="Zewei F."/>
            <person name="Zheng Z."/>
            <person name="Yu L."/>
            <person name="Ruyue G."/>
            <person name="Yanhong M."/>
            <person name="Yuanyuan C."/>
            <person name="Jingyan G."/>
            <person name="Wenjun H."/>
        </authorList>
    </citation>
    <scope>NUCLEOTIDE SEQUENCE [LARGE SCALE GENOMIC DNA]</scope>
    <source>
        <strain evidence="14 15">NBRC:100898</strain>
    </source>
</reference>
<dbReference type="PANTHER" id="PTHR43520:SF8">
    <property type="entry name" value="P-TYPE CU(+) TRANSPORTER"/>
    <property type="match status" value="1"/>
</dbReference>
<dbReference type="InterPro" id="IPR023298">
    <property type="entry name" value="ATPase_P-typ_TM_dom_sf"/>
</dbReference>
<keyword evidence="10 11" id="KW-0472">Membrane</keyword>
<feature type="transmembrane region" description="Helical" evidence="11">
    <location>
        <begin position="221"/>
        <end position="242"/>
    </location>
</feature>
<feature type="transmembrane region" description="Helical" evidence="11">
    <location>
        <begin position="188"/>
        <end position="209"/>
    </location>
</feature>
<dbReference type="GO" id="GO:0005507">
    <property type="term" value="F:copper ion binding"/>
    <property type="evidence" value="ECO:0007669"/>
    <property type="project" value="TreeGrafter"/>
</dbReference>
<proteinExistence type="inferred from homology"/>
<keyword evidence="9 11" id="KW-1133">Transmembrane helix</keyword>
<dbReference type="GO" id="GO:0043682">
    <property type="term" value="F:P-type divalent copper transporter activity"/>
    <property type="evidence" value="ECO:0007669"/>
    <property type="project" value="TreeGrafter"/>
</dbReference>
<name>A0AAX1MYM4_9BACT</name>
<dbReference type="RefSeq" id="WP_169663255.1">
    <property type="nucleotide sequence ID" value="NZ_CP076132.1"/>
</dbReference>
<evidence type="ECO:0000256" key="9">
    <source>
        <dbReference type="ARBA" id="ARBA00022989"/>
    </source>
</evidence>
<dbReference type="SUPFAM" id="SSF81653">
    <property type="entry name" value="Calcium ATPase, transduction domain A"/>
    <property type="match status" value="1"/>
</dbReference>
<evidence type="ECO:0000256" key="8">
    <source>
        <dbReference type="ARBA" id="ARBA00022967"/>
    </source>
</evidence>
<feature type="transmembrane region" description="Helical" evidence="11">
    <location>
        <begin position="473"/>
        <end position="496"/>
    </location>
</feature>
<dbReference type="InterPro" id="IPR001757">
    <property type="entry name" value="P_typ_ATPase"/>
</dbReference>
<dbReference type="InterPro" id="IPR044492">
    <property type="entry name" value="P_typ_ATPase_HD_dom"/>
</dbReference>
<feature type="transmembrane region" description="Helical" evidence="11">
    <location>
        <begin position="789"/>
        <end position="811"/>
    </location>
</feature>
<dbReference type="GO" id="GO:0005886">
    <property type="term" value="C:plasma membrane"/>
    <property type="evidence" value="ECO:0007669"/>
    <property type="project" value="UniProtKB-SubCell"/>
</dbReference>
<keyword evidence="3 11" id="KW-1003">Cell membrane</keyword>
<evidence type="ECO:0000259" key="13">
    <source>
        <dbReference type="Pfam" id="PF19335"/>
    </source>
</evidence>
<dbReference type="PROSITE" id="PS00154">
    <property type="entry name" value="ATPASE_E1_E2"/>
    <property type="match status" value="1"/>
</dbReference>
<dbReference type="PRINTS" id="PR00119">
    <property type="entry name" value="CATATPASE"/>
</dbReference>
<dbReference type="NCBIfam" id="TIGR01525">
    <property type="entry name" value="ATPase-IB_hvy"/>
    <property type="match status" value="1"/>
</dbReference>
<dbReference type="EMBL" id="CP076132">
    <property type="protein sequence ID" value="QWG00327.1"/>
    <property type="molecule type" value="Genomic_DNA"/>
</dbReference>
<dbReference type="InterPro" id="IPR045800">
    <property type="entry name" value="HMBD"/>
</dbReference>
<dbReference type="PRINTS" id="PR00943">
    <property type="entry name" value="CUATPASE"/>
</dbReference>
<dbReference type="Proteomes" id="UP000678679">
    <property type="component" value="Chromosome 1"/>
</dbReference>
<gene>
    <name evidence="14" type="ORF">KMW28_11760</name>
</gene>
<comment type="subcellular location">
    <subcellularLocation>
        <location evidence="1">Cell membrane</location>
        <topology evidence="1">Multi-pass membrane protein</topology>
    </subcellularLocation>
</comment>
<protein>
    <submittedName>
        <fullName evidence="14">Heavy metal translocating P-type ATPase</fullName>
    </submittedName>
</protein>
<evidence type="ECO:0000313" key="15">
    <source>
        <dbReference type="Proteomes" id="UP000678679"/>
    </source>
</evidence>
<keyword evidence="7 11" id="KW-0067">ATP-binding</keyword>
<sequence length="843" mass="92597">MKELILDTSLGCKMCEAKVQPLLDADPRVIEWEVKDGHILRVVTEGACQKCVNKIIGEAGYEVKEQFSSKDVDPKDYAHKITHEIPKIEYEKPKVTAENAGKYYCPMMCEGDKVYDDMGDCPVCGMPLEKIPEPKPAVKYSCPMHPEVEGDEPGDCPRCGMPLEPVMPEAAVEEENEAYTDMKRRFKLSLLFTVPVALIAMLGHIIPSIHHQMLSVMSQTAWNTIQFVLTIPMVFYTGWIFMKRAYSSIITRNFNMWTLIGIGTVVAFVFSVFALFFPTIFPEQFKSNGAVDVYFEATCIILLLVMLGQLMELRAHSKTNSALKALLQWAPPTATVIRNEKDLVVAVEHIEKGDKVRVKPGEKVAVDGFILEGYGTVDASMITGEPIPQEVKEGDKVSSGMINTNGSFIMNAEKVGGETLLSKVIYMVNDASRSRAPIQKVADQIAKYFVPIVVSVSILTFLIWLFFYNGENAAVYALVNAVAVLLIACPCALGLATPMSIMVGTGKGAEYGILVKDAESLQQLNEVDMLMIDKTGTLTEGKPSVHQVISFSDWEDEEIIKTAAVLDKNSDHPLAKAIVKASKEFSDAQYEVSDYKYLIGKGSEASVNNHKIQLGNHKLLSKSILNDQQFKEIEKQQAKGATVVYLLQDDQIKGAISLIDPVKPTAIKAVADLHKRGIKVMMLTGDNQQTAKYVAEHVGVDEYQADCMPEDKLEKVKEYQAKGFTVAMAGDGINDAPALTQANIGIAMGDGTDIAIQSAEVTLLKGDISNLVKAFKLGDKVMRNIKENLVFAFFYNVLGVPIAAGVLFPFFGVLLSPMLATLAMSFSSVSVITNALRLRSSKL</sequence>
<dbReference type="GO" id="GO:0005524">
    <property type="term" value="F:ATP binding"/>
    <property type="evidence" value="ECO:0007669"/>
    <property type="project" value="UniProtKB-UniRule"/>
</dbReference>
<dbReference type="InterPro" id="IPR023214">
    <property type="entry name" value="HAD_sf"/>
</dbReference>
<dbReference type="Gene3D" id="3.40.1110.10">
    <property type="entry name" value="Calcium-transporting ATPase, cytoplasmic domain N"/>
    <property type="match status" value="1"/>
</dbReference>
<dbReference type="InterPro" id="IPR059000">
    <property type="entry name" value="ATPase_P-type_domA"/>
</dbReference>
<evidence type="ECO:0000256" key="5">
    <source>
        <dbReference type="ARBA" id="ARBA00022723"/>
    </source>
</evidence>
<dbReference type="SUPFAM" id="SSF81665">
    <property type="entry name" value="Calcium ATPase, transmembrane domain M"/>
    <property type="match status" value="1"/>
</dbReference>
<feature type="domain" description="Heavy metal binding" evidence="13">
    <location>
        <begin position="139"/>
        <end position="166"/>
    </location>
</feature>
<dbReference type="PANTHER" id="PTHR43520">
    <property type="entry name" value="ATP7, ISOFORM B"/>
    <property type="match status" value="1"/>
</dbReference>
<dbReference type="Pfam" id="PF19335">
    <property type="entry name" value="HMBD"/>
    <property type="match status" value="2"/>
</dbReference>
<accession>A0AAX1MYM4</accession>
<dbReference type="InterPro" id="IPR008250">
    <property type="entry name" value="ATPase_P-typ_transduc_dom_A_sf"/>
</dbReference>
<comment type="similarity">
    <text evidence="2 11">Belongs to the cation transport ATPase (P-type) (TC 3.A.3) family. Type IB subfamily.</text>
</comment>
<keyword evidence="8" id="KW-1278">Translocase</keyword>
<evidence type="ECO:0000256" key="1">
    <source>
        <dbReference type="ARBA" id="ARBA00004651"/>
    </source>
</evidence>
<feature type="domain" description="Heavy metal binding" evidence="13">
    <location>
        <begin position="102"/>
        <end position="130"/>
    </location>
</feature>
<keyword evidence="15" id="KW-1185">Reference proteome</keyword>
<dbReference type="InterPro" id="IPR027256">
    <property type="entry name" value="P-typ_ATPase_IB"/>
</dbReference>
<dbReference type="CDD" id="cd02094">
    <property type="entry name" value="P-type_ATPase_Cu-like"/>
    <property type="match status" value="1"/>
</dbReference>
<dbReference type="InterPro" id="IPR023299">
    <property type="entry name" value="ATPase_P-typ_cyto_dom_N"/>
</dbReference>
<evidence type="ECO:0000256" key="10">
    <source>
        <dbReference type="ARBA" id="ARBA00023136"/>
    </source>
</evidence>
<dbReference type="FunFam" id="2.70.150.10:FF:000020">
    <property type="entry name" value="Copper-exporting P-type ATPase A"/>
    <property type="match status" value="1"/>
</dbReference>